<name>S3DDX5_GLAL2</name>
<evidence type="ECO:0000313" key="1">
    <source>
        <dbReference type="EMBL" id="EPE35279.1"/>
    </source>
</evidence>
<evidence type="ECO:0000313" key="2">
    <source>
        <dbReference type="Proteomes" id="UP000016922"/>
    </source>
</evidence>
<dbReference type="AlphaFoldDB" id="S3DDX5"/>
<gene>
    <name evidence="1" type="ORF">GLAREA_10978</name>
</gene>
<sequence length="99" mass="10943">MLVAVTVDHTRIDILADHPPVLSDEGCSRIASIFLVNVLKCRQDAKPMVFVFITHENFDFWSPLDAKIKPKTTNNPMGAWIVNSPAPCSLNLGICCMAM</sequence>
<keyword evidence="2" id="KW-1185">Reference proteome</keyword>
<organism evidence="1 2">
    <name type="scientific">Glarea lozoyensis (strain ATCC 20868 / MF5171)</name>
    <dbReference type="NCBI Taxonomy" id="1116229"/>
    <lineage>
        <taxon>Eukaryota</taxon>
        <taxon>Fungi</taxon>
        <taxon>Dikarya</taxon>
        <taxon>Ascomycota</taxon>
        <taxon>Pezizomycotina</taxon>
        <taxon>Leotiomycetes</taxon>
        <taxon>Helotiales</taxon>
        <taxon>Helotiaceae</taxon>
        <taxon>Glarea</taxon>
    </lineage>
</organism>
<dbReference type="HOGENOM" id="CLU_2320618_0_0_1"/>
<dbReference type="RefSeq" id="XP_008077358.1">
    <property type="nucleotide sequence ID" value="XM_008079167.1"/>
</dbReference>
<accession>S3DDX5</accession>
<dbReference type="Proteomes" id="UP000016922">
    <property type="component" value="Unassembled WGS sequence"/>
</dbReference>
<reference evidence="1 2" key="1">
    <citation type="journal article" date="2013" name="BMC Genomics">
        <title>Genomics-driven discovery of the pneumocandin biosynthetic gene cluster in the fungus Glarea lozoyensis.</title>
        <authorList>
            <person name="Chen L."/>
            <person name="Yue Q."/>
            <person name="Zhang X."/>
            <person name="Xiang M."/>
            <person name="Wang C."/>
            <person name="Li S."/>
            <person name="Che Y."/>
            <person name="Ortiz-Lopez F.J."/>
            <person name="Bills G.F."/>
            <person name="Liu X."/>
            <person name="An Z."/>
        </authorList>
    </citation>
    <scope>NUCLEOTIDE SEQUENCE [LARGE SCALE GENOMIC DNA]</scope>
    <source>
        <strain evidence="2">ATCC 20868 / MF5171</strain>
    </source>
</reference>
<dbReference type="GeneID" id="19470020"/>
<proteinExistence type="predicted"/>
<dbReference type="KEGG" id="glz:GLAREA_10978"/>
<protein>
    <submittedName>
        <fullName evidence="1">Uncharacterized protein</fullName>
    </submittedName>
</protein>
<dbReference type="EMBL" id="KE145354">
    <property type="protein sequence ID" value="EPE35279.1"/>
    <property type="molecule type" value="Genomic_DNA"/>
</dbReference>